<proteinExistence type="predicted"/>
<dbReference type="Proteomes" id="UP000214746">
    <property type="component" value="Unassembled WGS sequence"/>
</dbReference>
<organism evidence="3 4">
    <name type="scientific">Paenibacillus xerothermodurans</name>
    <dbReference type="NCBI Taxonomy" id="1977292"/>
    <lineage>
        <taxon>Bacteria</taxon>
        <taxon>Bacillati</taxon>
        <taxon>Bacillota</taxon>
        <taxon>Bacilli</taxon>
        <taxon>Bacillales</taxon>
        <taxon>Paenibacillaceae</taxon>
        <taxon>Paenibacillus</taxon>
    </lineage>
</organism>
<evidence type="ECO:0000259" key="2">
    <source>
        <dbReference type="Pfam" id="PF07331"/>
    </source>
</evidence>
<keyword evidence="1" id="KW-1133">Transmembrane helix</keyword>
<dbReference type="EMBL" id="NHRJ02000002">
    <property type="protein sequence ID" value="PZE22130.1"/>
    <property type="molecule type" value="Genomic_DNA"/>
</dbReference>
<feature type="domain" description="DUF1468" evidence="2">
    <location>
        <begin position="7"/>
        <end position="143"/>
    </location>
</feature>
<feature type="transmembrane region" description="Helical" evidence="1">
    <location>
        <begin position="79"/>
        <end position="110"/>
    </location>
</feature>
<keyword evidence="1" id="KW-0812">Transmembrane</keyword>
<dbReference type="OrthoDB" id="2454096at2"/>
<comment type="caution">
    <text evidence="3">The sequence shown here is derived from an EMBL/GenBank/DDBJ whole genome shotgun (WGS) entry which is preliminary data.</text>
</comment>
<dbReference type="InterPro" id="IPR009936">
    <property type="entry name" value="DUF1468"/>
</dbReference>
<keyword evidence="4" id="KW-1185">Reference proteome</keyword>
<feature type="transmembrane region" description="Helical" evidence="1">
    <location>
        <begin position="37"/>
        <end position="59"/>
    </location>
</feature>
<accession>A0A2W1NEQ1</accession>
<evidence type="ECO:0000313" key="3">
    <source>
        <dbReference type="EMBL" id="PZE22130.1"/>
    </source>
</evidence>
<feature type="transmembrane region" description="Helical" evidence="1">
    <location>
        <begin position="116"/>
        <end position="134"/>
    </location>
</feature>
<protein>
    <submittedName>
        <fullName evidence="3">Tripartite tricarboxylate transporter TctB family protein</fullName>
    </submittedName>
</protein>
<dbReference type="AlphaFoldDB" id="A0A2W1NEQ1"/>
<gene>
    <name evidence="3" type="ORF">CBW46_007030</name>
</gene>
<keyword evidence="1" id="KW-0472">Membrane</keyword>
<dbReference type="Pfam" id="PF07331">
    <property type="entry name" value="TctB"/>
    <property type="match status" value="1"/>
</dbReference>
<evidence type="ECO:0000313" key="4">
    <source>
        <dbReference type="Proteomes" id="UP000214746"/>
    </source>
</evidence>
<dbReference type="RefSeq" id="WP_089199274.1">
    <property type="nucleotide sequence ID" value="NZ_NHRJ02000002.1"/>
</dbReference>
<name>A0A2W1NEQ1_PAEXE</name>
<sequence length="148" mass="16273">MRNAGIWVGAMILLFAGTIFAQSLSYDYFSDFGPGPGLFPLWLSGMLIVSGVLYIITAIRKDRIDLSKVFPPGPGLRKVISIIAAVVIFLSLAPVAGYIPASVIMLFILFFADYKWYWNVGISIVVTLAIFYVFQSLLNVPLPEFSIG</sequence>
<reference evidence="3" key="1">
    <citation type="submission" date="2018-06" db="EMBL/GenBank/DDBJ databases">
        <title>Paenibacillus xerothermodurans sp. nov. an extremely dry heat resistant spore forming bacterium isolated from the soil of Cape Canaveral, Florida.</title>
        <authorList>
            <person name="Seuylemezian A."/>
            <person name="Kaur N."/>
            <person name="Patil P."/>
            <person name="Patil P."/>
            <person name="Mayilraj S."/>
            <person name="Vaishampayan P."/>
        </authorList>
    </citation>
    <scope>NUCLEOTIDE SEQUENCE [LARGE SCALE GENOMIC DNA]</scope>
    <source>
        <strain evidence="3">ATCC 27380</strain>
    </source>
</reference>
<evidence type="ECO:0000256" key="1">
    <source>
        <dbReference type="SAM" id="Phobius"/>
    </source>
</evidence>